<dbReference type="AlphaFoldDB" id="A0A0A8ZQ75"/>
<proteinExistence type="predicted"/>
<sequence>MKQRTPTETVMRAPSMGLDQQVRFYRGCILEIESPIDQLCRVYKGRIDVGKMN</sequence>
<dbReference type="EMBL" id="GBRH01258047">
    <property type="protein sequence ID" value="JAD39848.1"/>
    <property type="molecule type" value="Transcribed_RNA"/>
</dbReference>
<name>A0A0A8ZQ75_ARUDO</name>
<protein>
    <submittedName>
        <fullName evidence="1">Uncharacterized protein</fullName>
    </submittedName>
</protein>
<evidence type="ECO:0000313" key="1">
    <source>
        <dbReference type="EMBL" id="JAD39848.1"/>
    </source>
</evidence>
<reference evidence="1" key="2">
    <citation type="journal article" date="2015" name="Data Brief">
        <title>Shoot transcriptome of the giant reed, Arundo donax.</title>
        <authorList>
            <person name="Barrero R.A."/>
            <person name="Guerrero F.D."/>
            <person name="Moolhuijzen P."/>
            <person name="Goolsby J.A."/>
            <person name="Tidwell J."/>
            <person name="Bellgard S.E."/>
            <person name="Bellgard M.I."/>
        </authorList>
    </citation>
    <scope>NUCLEOTIDE SEQUENCE</scope>
    <source>
        <tissue evidence="1">Shoot tissue taken approximately 20 cm above the soil surface</tissue>
    </source>
</reference>
<reference evidence="1" key="1">
    <citation type="submission" date="2014-09" db="EMBL/GenBank/DDBJ databases">
        <authorList>
            <person name="Magalhaes I.L.F."/>
            <person name="Oliveira U."/>
            <person name="Santos F.R."/>
            <person name="Vidigal T.H.D.A."/>
            <person name="Brescovit A.D."/>
            <person name="Santos A.J."/>
        </authorList>
    </citation>
    <scope>NUCLEOTIDE SEQUENCE</scope>
    <source>
        <tissue evidence="1">Shoot tissue taken approximately 20 cm above the soil surface</tissue>
    </source>
</reference>
<organism evidence="1">
    <name type="scientific">Arundo donax</name>
    <name type="common">Giant reed</name>
    <name type="synonym">Donax arundinaceus</name>
    <dbReference type="NCBI Taxonomy" id="35708"/>
    <lineage>
        <taxon>Eukaryota</taxon>
        <taxon>Viridiplantae</taxon>
        <taxon>Streptophyta</taxon>
        <taxon>Embryophyta</taxon>
        <taxon>Tracheophyta</taxon>
        <taxon>Spermatophyta</taxon>
        <taxon>Magnoliopsida</taxon>
        <taxon>Liliopsida</taxon>
        <taxon>Poales</taxon>
        <taxon>Poaceae</taxon>
        <taxon>PACMAD clade</taxon>
        <taxon>Arundinoideae</taxon>
        <taxon>Arundineae</taxon>
        <taxon>Arundo</taxon>
    </lineage>
</organism>
<accession>A0A0A8ZQ75</accession>